<reference evidence="2" key="1">
    <citation type="submission" date="2018-11" db="EMBL/GenBank/DDBJ databases">
        <authorList>
            <consortium name="Pathogen Informatics"/>
        </authorList>
    </citation>
    <scope>NUCLEOTIDE SEQUENCE</scope>
</reference>
<feature type="non-terminal residue" evidence="2">
    <location>
        <position position="1"/>
    </location>
</feature>
<protein>
    <submittedName>
        <fullName evidence="2">Uncharacterized protein</fullName>
    </submittedName>
</protein>
<accession>A0A3S5CVH7</accession>
<comment type="caution">
    <text evidence="2">The sequence shown here is derived from an EMBL/GenBank/DDBJ whole genome shotgun (WGS) entry which is preliminary data.</text>
</comment>
<sequence length="169" mass="18244">VRRADGDGDGDGERPAIRYACRAAAGGPVEPRPGVIQLPSGGNAAESTRCLGSRSAVPAEAWKPAWRSPGSGRPGPRGHACRADMTSGEDWREREFFAARLQPTLPFRALTTAPTRTALRNNSVAVERRVCQWLGVKPQTAQLTSSKHVVKPEEFPVPEGCVMIYEPDL</sequence>
<name>A0A3S5CVH7_9PLAT</name>
<keyword evidence="3" id="KW-1185">Reference proteome</keyword>
<dbReference type="AlphaFoldDB" id="A0A3S5CVH7"/>
<feature type="region of interest" description="Disordered" evidence="1">
    <location>
        <begin position="63"/>
        <end position="86"/>
    </location>
</feature>
<dbReference type="EMBL" id="CAAALY010277140">
    <property type="protein sequence ID" value="VEL42862.1"/>
    <property type="molecule type" value="Genomic_DNA"/>
</dbReference>
<gene>
    <name evidence="2" type="ORF">PXEA_LOCUS36302</name>
</gene>
<evidence type="ECO:0000313" key="2">
    <source>
        <dbReference type="EMBL" id="VEL42862.1"/>
    </source>
</evidence>
<evidence type="ECO:0000313" key="3">
    <source>
        <dbReference type="Proteomes" id="UP000784294"/>
    </source>
</evidence>
<proteinExistence type="predicted"/>
<organism evidence="2 3">
    <name type="scientific">Protopolystoma xenopodis</name>
    <dbReference type="NCBI Taxonomy" id="117903"/>
    <lineage>
        <taxon>Eukaryota</taxon>
        <taxon>Metazoa</taxon>
        <taxon>Spiralia</taxon>
        <taxon>Lophotrochozoa</taxon>
        <taxon>Platyhelminthes</taxon>
        <taxon>Monogenea</taxon>
        <taxon>Polyopisthocotylea</taxon>
        <taxon>Polystomatidea</taxon>
        <taxon>Polystomatidae</taxon>
        <taxon>Protopolystoma</taxon>
    </lineage>
</organism>
<evidence type="ECO:0000256" key="1">
    <source>
        <dbReference type="SAM" id="MobiDB-lite"/>
    </source>
</evidence>
<dbReference type="Proteomes" id="UP000784294">
    <property type="component" value="Unassembled WGS sequence"/>
</dbReference>